<organism evidence="2 3">
    <name type="scientific">Meripilus lineatus</name>
    <dbReference type="NCBI Taxonomy" id="2056292"/>
    <lineage>
        <taxon>Eukaryota</taxon>
        <taxon>Fungi</taxon>
        <taxon>Dikarya</taxon>
        <taxon>Basidiomycota</taxon>
        <taxon>Agaricomycotina</taxon>
        <taxon>Agaricomycetes</taxon>
        <taxon>Polyporales</taxon>
        <taxon>Meripilaceae</taxon>
        <taxon>Meripilus</taxon>
    </lineage>
</organism>
<dbReference type="AlphaFoldDB" id="A0AAD5VAN4"/>
<sequence length="105" mass="10981">MRTTAIHANQSFTPLVVTSEETTAETPAPESVHRSSATPAPASQPPRGTTPKVVMNTPTPQEAPTRGLPGAGKKKKKRGFPLSRDSPGTHTYSTPIGTSLIPPQG</sequence>
<evidence type="ECO:0000313" key="2">
    <source>
        <dbReference type="EMBL" id="KAJ3490517.1"/>
    </source>
</evidence>
<protein>
    <submittedName>
        <fullName evidence="2">Uncharacterized protein</fullName>
    </submittedName>
</protein>
<feature type="region of interest" description="Disordered" evidence="1">
    <location>
        <begin position="1"/>
        <end position="105"/>
    </location>
</feature>
<keyword evidence="3" id="KW-1185">Reference proteome</keyword>
<accession>A0AAD5VAN4</accession>
<feature type="compositionally biased region" description="Polar residues" evidence="1">
    <location>
        <begin position="86"/>
        <end position="97"/>
    </location>
</feature>
<feature type="compositionally biased region" description="Polar residues" evidence="1">
    <location>
        <begin position="1"/>
        <end position="13"/>
    </location>
</feature>
<feature type="compositionally biased region" description="Low complexity" evidence="1">
    <location>
        <begin position="18"/>
        <end position="41"/>
    </location>
</feature>
<dbReference type="Proteomes" id="UP001212997">
    <property type="component" value="Unassembled WGS sequence"/>
</dbReference>
<dbReference type="EMBL" id="JANAWD010000027">
    <property type="protein sequence ID" value="KAJ3490517.1"/>
    <property type="molecule type" value="Genomic_DNA"/>
</dbReference>
<proteinExistence type="predicted"/>
<gene>
    <name evidence="2" type="ORF">NLI96_g1396</name>
</gene>
<evidence type="ECO:0000313" key="3">
    <source>
        <dbReference type="Proteomes" id="UP001212997"/>
    </source>
</evidence>
<comment type="caution">
    <text evidence="2">The sequence shown here is derived from an EMBL/GenBank/DDBJ whole genome shotgun (WGS) entry which is preliminary data.</text>
</comment>
<evidence type="ECO:0000256" key="1">
    <source>
        <dbReference type="SAM" id="MobiDB-lite"/>
    </source>
</evidence>
<name>A0AAD5VAN4_9APHY</name>
<reference evidence="2" key="1">
    <citation type="submission" date="2022-07" db="EMBL/GenBank/DDBJ databases">
        <title>Genome Sequence of Physisporinus lineatus.</title>
        <authorList>
            <person name="Buettner E."/>
        </authorList>
    </citation>
    <scope>NUCLEOTIDE SEQUENCE</scope>
    <source>
        <strain evidence="2">VT162</strain>
    </source>
</reference>